<dbReference type="SUPFAM" id="SSF50494">
    <property type="entry name" value="Trypsin-like serine proteases"/>
    <property type="match status" value="1"/>
</dbReference>
<gene>
    <name evidence="2" type="ORF">WKV53_24810</name>
</gene>
<dbReference type="Pfam" id="PF13365">
    <property type="entry name" value="Trypsin_2"/>
    <property type="match status" value="1"/>
</dbReference>
<dbReference type="EMBL" id="JBBUKT010000013">
    <property type="protein sequence ID" value="MEK7953760.1"/>
    <property type="molecule type" value="Genomic_DNA"/>
</dbReference>
<proteinExistence type="predicted"/>
<organism evidence="2 3">
    <name type="scientific">Luteolibacter soli</name>
    <dbReference type="NCBI Taxonomy" id="3135280"/>
    <lineage>
        <taxon>Bacteria</taxon>
        <taxon>Pseudomonadati</taxon>
        <taxon>Verrucomicrobiota</taxon>
        <taxon>Verrucomicrobiia</taxon>
        <taxon>Verrucomicrobiales</taxon>
        <taxon>Verrucomicrobiaceae</taxon>
        <taxon>Luteolibacter</taxon>
    </lineage>
</organism>
<name>A0ABU9B4J2_9BACT</name>
<keyword evidence="2" id="KW-0378">Hydrolase</keyword>
<protein>
    <submittedName>
        <fullName evidence="2">Serine protease</fullName>
    </submittedName>
</protein>
<keyword evidence="2" id="KW-0645">Protease</keyword>
<keyword evidence="1" id="KW-0732">Signal</keyword>
<sequence>MKSFLFSFCGALALFASPLSAAEHAEAMMRATFKLFNKDSTATCFLMRDGADVYVVSAAHTFEKASGETSILVLREADKEGAWKRQDKTITIREGERALWTKHPKEDLAVMRVVLELPEGATLPLDALKADGFPRFGDPVMLLTYPARVEANGAGFPLARKAVVASFPAEPMEKHPEFIIDATAWDGDSGGPVFIDAGKGKPQIVGLVTARINHVENITSERETRKIETPMGLSKALAAPVILETIRLAKSTVEVPASDR</sequence>
<reference evidence="2 3" key="1">
    <citation type="submission" date="2024-04" db="EMBL/GenBank/DDBJ databases">
        <title>Luteolibacter sp. isolated from soil.</title>
        <authorList>
            <person name="An J."/>
        </authorList>
    </citation>
    <scope>NUCLEOTIDE SEQUENCE [LARGE SCALE GENOMIC DNA]</scope>
    <source>
        <strain evidence="2 3">Y139</strain>
    </source>
</reference>
<evidence type="ECO:0000313" key="3">
    <source>
        <dbReference type="Proteomes" id="UP001371305"/>
    </source>
</evidence>
<accession>A0ABU9B4J2</accession>
<feature type="signal peptide" evidence="1">
    <location>
        <begin position="1"/>
        <end position="21"/>
    </location>
</feature>
<evidence type="ECO:0000256" key="1">
    <source>
        <dbReference type="SAM" id="SignalP"/>
    </source>
</evidence>
<dbReference type="Proteomes" id="UP001371305">
    <property type="component" value="Unassembled WGS sequence"/>
</dbReference>
<dbReference type="RefSeq" id="WP_341407527.1">
    <property type="nucleotide sequence ID" value="NZ_JBBUKT010000013.1"/>
</dbReference>
<evidence type="ECO:0000313" key="2">
    <source>
        <dbReference type="EMBL" id="MEK7953760.1"/>
    </source>
</evidence>
<keyword evidence="3" id="KW-1185">Reference proteome</keyword>
<dbReference type="GO" id="GO:0006508">
    <property type="term" value="P:proteolysis"/>
    <property type="evidence" value="ECO:0007669"/>
    <property type="project" value="UniProtKB-KW"/>
</dbReference>
<feature type="chain" id="PRO_5045255470" evidence="1">
    <location>
        <begin position="22"/>
        <end position="260"/>
    </location>
</feature>
<dbReference type="GO" id="GO:0008233">
    <property type="term" value="F:peptidase activity"/>
    <property type="evidence" value="ECO:0007669"/>
    <property type="project" value="UniProtKB-KW"/>
</dbReference>
<dbReference type="InterPro" id="IPR009003">
    <property type="entry name" value="Peptidase_S1_PA"/>
</dbReference>
<dbReference type="Gene3D" id="2.40.10.120">
    <property type="match status" value="1"/>
</dbReference>
<comment type="caution">
    <text evidence="2">The sequence shown here is derived from an EMBL/GenBank/DDBJ whole genome shotgun (WGS) entry which is preliminary data.</text>
</comment>